<keyword evidence="5" id="KW-1185">Reference proteome</keyword>
<dbReference type="Gene3D" id="3.40.50.360">
    <property type="match status" value="1"/>
</dbReference>
<evidence type="ECO:0000256" key="1">
    <source>
        <dbReference type="ARBA" id="ARBA00006252"/>
    </source>
</evidence>
<comment type="similarity">
    <text evidence="1">Belongs to the NAD(P)H dehydrogenase (quinone) family.</text>
</comment>
<dbReference type="InterPro" id="IPR029039">
    <property type="entry name" value="Flavoprotein-like_sf"/>
</dbReference>
<reference evidence="4" key="1">
    <citation type="submission" date="2022-06" db="EMBL/GenBank/DDBJ databases">
        <title>Genome sequencing of Brevibacillus sp. BB3-R1.</title>
        <authorList>
            <person name="Heo J."/>
            <person name="Lee D."/>
            <person name="Won M."/>
            <person name="Han B.-H."/>
            <person name="Hong S.-B."/>
            <person name="Kwon S.-W."/>
        </authorList>
    </citation>
    <scope>NUCLEOTIDE SEQUENCE</scope>
    <source>
        <strain evidence="4">BB3-R1</strain>
    </source>
</reference>
<accession>A0ABY4W9W3</accession>
<gene>
    <name evidence="4" type="ORF">NDK47_16765</name>
</gene>
<organism evidence="4 5">
    <name type="scientific">Brevibacillus ruminantium</name>
    <dbReference type="NCBI Taxonomy" id="2950604"/>
    <lineage>
        <taxon>Bacteria</taxon>
        <taxon>Bacillati</taxon>
        <taxon>Bacillota</taxon>
        <taxon>Bacilli</taxon>
        <taxon>Bacillales</taxon>
        <taxon>Paenibacillaceae</taxon>
        <taxon>Brevibacillus</taxon>
    </lineage>
</organism>
<feature type="domain" description="Flavodoxin-like fold" evidence="3">
    <location>
        <begin position="1"/>
        <end position="184"/>
    </location>
</feature>
<protein>
    <submittedName>
        <fullName evidence="4">NAD(P)H-dependent oxidoreductase</fullName>
    </submittedName>
</protein>
<sequence>MKAYIVFAHEGHTSFCHEILNRTKQLLEREGISYNVRDLYQHHFQPVFRGEDMHRVEVGDVSADIAEEQQQITDADLLVMIFPIWWWSPPAIMKGYLDRVFTNGFAFRYGEKGPEGLLHGKRALVMTTTRESEHDMRASGLDHVVEKQMADGTLSMMGYQVVYHNFAAVPYVSERARKGMLNDIENDLQKILQPAGV</sequence>
<evidence type="ECO:0000313" key="4">
    <source>
        <dbReference type="EMBL" id="USG63817.1"/>
    </source>
</evidence>
<evidence type="ECO:0000259" key="3">
    <source>
        <dbReference type="Pfam" id="PF02525"/>
    </source>
</evidence>
<dbReference type="Pfam" id="PF02525">
    <property type="entry name" value="Flavodoxin_2"/>
    <property type="match status" value="1"/>
</dbReference>
<dbReference type="PANTHER" id="PTHR10204:SF34">
    <property type="entry name" value="NAD(P)H DEHYDROGENASE [QUINONE] 1 ISOFORM 1"/>
    <property type="match status" value="1"/>
</dbReference>
<dbReference type="SUPFAM" id="SSF52218">
    <property type="entry name" value="Flavoproteins"/>
    <property type="match status" value="1"/>
</dbReference>
<evidence type="ECO:0000313" key="5">
    <source>
        <dbReference type="Proteomes" id="UP001056500"/>
    </source>
</evidence>
<dbReference type="Proteomes" id="UP001056500">
    <property type="component" value="Chromosome"/>
</dbReference>
<dbReference type="EMBL" id="CP098755">
    <property type="protein sequence ID" value="USG63817.1"/>
    <property type="molecule type" value="Genomic_DNA"/>
</dbReference>
<dbReference type="RefSeq" id="WP_251870896.1">
    <property type="nucleotide sequence ID" value="NZ_CP098755.1"/>
</dbReference>
<dbReference type="PANTHER" id="PTHR10204">
    <property type="entry name" value="NAD P H OXIDOREDUCTASE-RELATED"/>
    <property type="match status" value="1"/>
</dbReference>
<evidence type="ECO:0000256" key="2">
    <source>
        <dbReference type="ARBA" id="ARBA00023002"/>
    </source>
</evidence>
<name>A0ABY4W9W3_9BACL</name>
<dbReference type="InterPro" id="IPR051545">
    <property type="entry name" value="NAD(P)H_dehydrogenase_qn"/>
</dbReference>
<keyword evidence="2" id="KW-0560">Oxidoreductase</keyword>
<dbReference type="InterPro" id="IPR003680">
    <property type="entry name" value="Flavodoxin_fold"/>
</dbReference>
<proteinExistence type="inferred from homology"/>